<dbReference type="RefSeq" id="XP_043037540.1">
    <property type="nucleotide sequence ID" value="XM_043179367.1"/>
</dbReference>
<gene>
    <name evidence="1" type="ORF">BT62DRAFT_1078198</name>
</gene>
<comment type="caution">
    <text evidence="1">The sequence shown here is derived from an EMBL/GenBank/DDBJ whole genome shotgun (WGS) entry which is preliminary data.</text>
</comment>
<dbReference type="GeneID" id="66101661"/>
<evidence type="ECO:0000313" key="2">
    <source>
        <dbReference type="Proteomes" id="UP000812287"/>
    </source>
</evidence>
<sequence length="218" mass="24335">MRSVFEHAARYLAFFSVLLARNSKDYYYFLILGHPSIGLGLRSLVASVRALTYPSAACAVTVYVYPLCIAKSKQSLAASIPPLYIPRSAVALPCDTVVLYLSPLLLALYFTSDPPAFFSYPFALFLSIIFSRPIPTVTSPDPSRSYPDFKQFAKLAYRLTQSQKQIRHLTDSSDSNGGELEHFQELHYSTPQVDPDSTRYVILKDTLPANIQDGTEAY</sequence>
<keyword evidence="2" id="KW-1185">Reference proteome</keyword>
<dbReference type="AlphaFoldDB" id="A0A9P7VNY3"/>
<reference evidence="1" key="1">
    <citation type="submission" date="2020-11" db="EMBL/GenBank/DDBJ databases">
        <title>Adaptations for nitrogen fixation in a non-lichenized fungal sporocarp promotes dispersal by wood-feeding termites.</title>
        <authorList>
            <consortium name="DOE Joint Genome Institute"/>
            <person name="Koch R.A."/>
            <person name="Yoon G."/>
            <person name="Arayal U."/>
            <person name="Lail K."/>
            <person name="Amirebrahimi M."/>
            <person name="Labutti K."/>
            <person name="Lipzen A."/>
            <person name="Riley R."/>
            <person name="Barry K."/>
            <person name="Henrissat B."/>
            <person name="Grigoriev I.V."/>
            <person name="Herr J.R."/>
            <person name="Aime M.C."/>
        </authorList>
    </citation>
    <scope>NUCLEOTIDE SEQUENCE</scope>
    <source>
        <strain evidence="1">MCA 3950</strain>
    </source>
</reference>
<accession>A0A9P7VNY3</accession>
<protein>
    <submittedName>
        <fullName evidence="1">Uncharacterized protein</fullName>
    </submittedName>
</protein>
<evidence type="ECO:0000313" key="1">
    <source>
        <dbReference type="EMBL" id="KAG7444040.1"/>
    </source>
</evidence>
<dbReference type="EMBL" id="MU250542">
    <property type="protein sequence ID" value="KAG7444040.1"/>
    <property type="molecule type" value="Genomic_DNA"/>
</dbReference>
<organism evidence="1 2">
    <name type="scientific">Guyanagaster necrorhizus</name>
    <dbReference type="NCBI Taxonomy" id="856835"/>
    <lineage>
        <taxon>Eukaryota</taxon>
        <taxon>Fungi</taxon>
        <taxon>Dikarya</taxon>
        <taxon>Basidiomycota</taxon>
        <taxon>Agaricomycotina</taxon>
        <taxon>Agaricomycetes</taxon>
        <taxon>Agaricomycetidae</taxon>
        <taxon>Agaricales</taxon>
        <taxon>Marasmiineae</taxon>
        <taxon>Physalacriaceae</taxon>
        <taxon>Guyanagaster</taxon>
    </lineage>
</organism>
<dbReference type="Proteomes" id="UP000812287">
    <property type="component" value="Unassembled WGS sequence"/>
</dbReference>
<proteinExistence type="predicted"/>
<name>A0A9P7VNY3_9AGAR</name>